<evidence type="ECO:0000313" key="8">
    <source>
        <dbReference type="Proteomes" id="UP000013827"/>
    </source>
</evidence>
<dbReference type="PANTHER" id="PTHR14255:SF3">
    <property type="entry name" value="SULFITE EXPORTER TAUE_SAFE FAMILY PROTEIN 5-RELATED"/>
    <property type="match status" value="1"/>
</dbReference>
<evidence type="ECO:0000256" key="6">
    <source>
        <dbReference type="SAM" id="SignalP"/>
    </source>
</evidence>
<feature type="transmembrane region" description="Helical" evidence="5">
    <location>
        <begin position="161"/>
        <end position="183"/>
    </location>
</feature>
<sequence length="239" mass="24714">MAPCGLLAVLVLSWGYVLGMALLRGGHGAAPLFFAVPCGGWLYWMLIALSILGMVSVTCMVGCHLSSLQRRKAEAGLKALEGDIAWERGALMRLPAFCMIAGVAAGLLGIGGGMMTGPLMLELGINPVVSSATSAFMVLFTSSATTAQFLLAGMLRLDLGLWYGAVGALGTLVGQGIASYFIRNYARESIIVLALGGVIGVSSVAMGLAGLNHVVADYHAAKWDAFELGSLCDAGRDAE</sequence>
<dbReference type="GeneID" id="17283070"/>
<dbReference type="OMA" id="MVHEIKD"/>
<feature type="transmembrane region" description="Helical" evidence="5">
    <location>
        <begin position="189"/>
        <end position="211"/>
    </location>
</feature>
<dbReference type="GO" id="GO:0031464">
    <property type="term" value="C:Cul4A-RING E3 ubiquitin ligase complex"/>
    <property type="evidence" value="ECO:0007669"/>
    <property type="project" value="TreeGrafter"/>
</dbReference>
<comment type="subcellular location">
    <subcellularLocation>
        <location evidence="1">Membrane</location>
        <topology evidence="1">Multi-pass membrane protein</topology>
    </subcellularLocation>
</comment>
<feature type="transmembrane region" description="Helical" evidence="5">
    <location>
        <begin position="43"/>
        <end position="63"/>
    </location>
</feature>
<evidence type="ECO:0000256" key="1">
    <source>
        <dbReference type="ARBA" id="ARBA00004141"/>
    </source>
</evidence>
<name>A0A0D3KPW5_EMIH1</name>
<reference evidence="8" key="1">
    <citation type="journal article" date="2013" name="Nature">
        <title>Pan genome of the phytoplankton Emiliania underpins its global distribution.</title>
        <authorList>
            <person name="Read B.A."/>
            <person name="Kegel J."/>
            <person name="Klute M.J."/>
            <person name="Kuo A."/>
            <person name="Lefebvre S.C."/>
            <person name="Maumus F."/>
            <person name="Mayer C."/>
            <person name="Miller J."/>
            <person name="Monier A."/>
            <person name="Salamov A."/>
            <person name="Young J."/>
            <person name="Aguilar M."/>
            <person name="Claverie J.M."/>
            <person name="Frickenhaus S."/>
            <person name="Gonzalez K."/>
            <person name="Herman E.K."/>
            <person name="Lin Y.C."/>
            <person name="Napier J."/>
            <person name="Ogata H."/>
            <person name="Sarno A.F."/>
            <person name="Shmutz J."/>
            <person name="Schroeder D."/>
            <person name="de Vargas C."/>
            <person name="Verret F."/>
            <person name="von Dassow P."/>
            <person name="Valentin K."/>
            <person name="Van de Peer Y."/>
            <person name="Wheeler G."/>
            <person name="Dacks J.B."/>
            <person name="Delwiche C.F."/>
            <person name="Dyhrman S.T."/>
            <person name="Glockner G."/>
            <person name="John U."/>
            <person name="Richards T."/>
            <person name="Worden A.Z."/>
            <person name="Zhang X."/>
            <person name="Grigoriev I.V."/>
            <person name="Allen A.E."/>
            <person name="Bidle K."/>
            <person name="Borodovsky M."/>
            <person name="Bowler C."/>
            <person name="Brownlee C."/>
            <person name="Cock J.M."/>
            <person name="Elias M."/>
            <person name="Gladyshev V.N."/>
            <person name="Groth M."/>
            <person name="Guda C."/>
            <person name="Hadaegh A."/>
            <person name="Iglesias-Rodriguez M.D."/>
            <person name="Jenkins J."/>
            <person name="Jones B.M."/>
            <person name="Lawson T."/>
            <person name="Leese F."/>
            <person name="Lindquist E."/>
            <person name="Lobanov A."/>
            <person name="Lomsadze A."/>
            <person name="Malik S.B."/>
            <person name="Marsh M.E."/>
            <person name="Mackinder L."/>
            <person name="Mock T."/>
            <person name="Mueller-Roeber B."/>
            <person name="Pagarete A."/>
            <person name="Parker M."/>
            <person name="Probert I."/>
            <person name="Quesneville H."/>
            <person name="Raines C."/>
            <person name="Rensing S.A."/>
            <person name="Riano-Pachon D.M."/>
            <person name="Richier S."/>
            <person name="Rokitta S."/>
            <person name="Shiraiwa Y."/>
            <person name="Soanes D.M."/>
            <person name="van der Giezen M."/>
            <person name="Wahlund T.M."/>
            <person name="Williams B."/>
            <person name="Wilson W."/>
            <person name="Wolfe G."/>
            <person name="Wurch L.L."/>
        </authorList>
    </citation>
    <scope>NUCLEOTIDE SEQUENCE</scope>
</reference>
<evidence type="ECO:0000256" key="2">
    <source>
        <dbReference type="ARBA" id="ARBA00022692"/>
    </source>
</evidence>
<organism evidence="7 8">
    <name type="scientific">Emiliania huxleyi (strain CCMP1516)</name>
    <dbReference type="NCBI Taxonomy" id="280463"/>
    <lineage>
        <taxon>Eukaryota</taxon>
        <taxon>Haptista</taxon>
        <taxon>Haptophyta</taxon>
        <taxon>Prymnesiophyceae</taxon>
        <taxon>Isochrysidales</taxon>
        <taxon>Noelaerhabdaceae</taxon>
        <taxon>Emiliania</taxon>
    </lineage>
</organism>
<dbReference type="KEGG" id="ehx:EMIHUDRAFT_225053"/>
<evidence type="ECO:0000256" key="3">
    <source>
        <dbReference type="ARBA" id="ARBA00022989"/>
    </source>
</evidence>
<dbReference type="HOGENOM" id="CLU_091572_0_0_1"/>
<dbReference type="EnsemblProtists" id="EOD37800">
    <property type="protein sequence ID" value="EOD37800"/>
    <property type="gene ID" value="EMIHUDRAFT_225053"/>
</dbReference>
<accession>A0A0D3KPW5</accession>
<dbReference type="PANTHER" id="PTHR14255">
    <property type="entry name" value="CEREBLON"/>
    <property type="match status" value="1"/>
</dbReference>
<dbReference type="STRING" id="2903.R1FFG1"/>
<keyword evidence="4 5" id="KW-0472">Membrane</keyword>
<dbReference type="Proteomes" id="UP000013827">
    <property type="component" value="Unassembled WGS sequence"/>
</dbReference>
<protein>
    <recommendedName>
        <fullName evidence="9">Membrane transporter protein</fullName>
    </recommendedName>
</protein>
<dbReference type="RefSeq" id="XP_005790229.1">
    <property type="nucleotide sequence ID" value="XM_005790172.1"/>
</dbReference>
<keyword evidence="2 5" id="KW-0812">Transmembrane</keyword>
<keyword evidence="6" id="KW-0732">Signal</keyword>
<dbReference type="GO" id="GO:0016020">
    <property type="term" value="C:membrane"/>
    <property type="evidence" value="ECO:0007669"/>
    <property type="project" value="UniProtKB-SubCell"/>
</dbReference>
<dbReference type="PaxDb" id="2903-EOD37800"/>
<evidence type="ECO:0008006" key="9">
    <source>
        <dbReference type="Google" id="ProtNLM"/>
    </source>
</evidence>
<feature type="chain" id="PRO_5044195461" description="Membrane transporter protein" evidence="6">
    <location>
        <begin position="20"/>
        <end position="239"/>
    </location>
</feature>
<dbReference type="Pfam" id="PF01925">
    <property type="entry name" value="TauE"/>
    <property type="match status" value="1"/>
</dbReference>
<dbReference type="InterPro" id="IPR002781">
    <property type="entry name" value="TM_pro_TauE-like"/>
</dbReference>
<keyword evidence="3 5" id="KW-1133">Transmembrane helix</keyword>
<proteinExistence type="predicted"/>
<feature type="transmembrane region" description="Helical" evidence="5">
    <location>
        <begin position="94"/>
        <end position="115"/>
    </location>
</feature>
<evidence type="ECO:0000256" key="4">
    <source>
        <dbReference type="ARBA" id="ARBA00023136"/>
    </source>
</evidence>
<keyword evidence="8" id="KW-1185">Reference proteome</keyword>
<reference evidence="7" key="2">
    <citation type="submission" date="2024-10" db="UniProtKB">
        <authorList>
            <consortium name="EnsemblProtists"/>
        </authorList>
    </citation>
    <scope>IDENTIFICATION</scope>
</reference>
<dbReference type="GO" id="GO:0016567">
    <property type="term" value="P:protein ubiquitination"/>
    <property type="evidence" value="ECO:0007669"/>
    <property type="project" value="TreeGrafter"/>
</dbReference>
<dbReference type="AlphaFoldDB" id="A0A0D3KPW5"/>
<evidence type="ECO:0000313" key="7">
    <source>
        <dbReference type="EnsemblProtists" id="EOD37800"/>
    </source>
</evidence>
<evidence type="ECO:0000256" key="5">
    <source>
        <dbReference type="SAM" id="Phobius"/>
    </source>
</evidence>
<feature type="signal peptide" evidence="6">
    <location>
        <begin position="1"/>
        <end position="19"/>
    </location>
</feature>